<dbReference type="Proteomes" id="UP000809829">
    <property type="component" value="Unassembled WGS sequence"/>
</dbReference>
<gene>
    <name evidence="2" type="ORF">JOC83_001505</name>
</gene>
<dbReference type="EMBL" id="JAFBFC010000002">
    <property type="protein sequence ID" value="MBM7702671.1"/>
    <property type="molecule type" value="Genomic_DNA"/>
</dbReference>
<dbReference type="InterPro" id="IPR007138">
    <property type="entry name" value="ABM_dom"/>
</dbReference>
<dbReference type="PROSITE" id="PS51725">
    <property type="entry name" value="ABM"/>
    <property type="match status" value="1"/>
</dbReference>
<keyword evidence="3" id="KW-1185">Reference proteome</keyword>
<dbReference type="RefSeq" id="WP_205185846.1">
    <property type="nucleotide sequence ID" value="NZ_JAFBFC010000002.1"/>
</dbReference>
<dbReference type="InterPro" id="IPR011008">
    <property type="entry name" value="Dimeric_a/b-barrel"/>
</dbReference>
<feature type="domain" description="ABM" evidence="1">
    <location>
        <begin position="67"/>
        <end position="155"/>
    </location>
</feature>
<accession>A0ABS2QT80</accession>
<dbReference type="Pfam" id="PF03992">
    <property type="entry name" value="ABM"/>
    <property type="match status" value="1"/>
</dbReference>
<proteinExistence type="predicted"/>
<dbReference type="Gene3D" id="3.30.70.100">
    <property type="match status" value="1"/>
</dbReference>
<dbReference type="SUPFAM" id="SSF54909">
    <property type="entry name" value="Dimeric alpha+beta barrel"/>
    <property type="match status" value="1"/>
</dbReference>
<evidence type="ECO:0000313" key="3">
    <source>
        <dbReference type="Proteomes" id="UP000809829"/>
    </source>
</evidence>
<name>A0ABS2QT80_9BACI</name>
<dbReference type="InterPro" id="IPR050404">
    <property type="entry name" value="Heme-degrading_MO"/>
</dbReference>
<evidence type="ECO:0000313" key="2">
    <source>
        <dbReference type="EMBL" id="MBM7702671.1"/>
    </source>
</evidence>
<sequence>MNVFITYGTQDYLNKVKEEHSQETMVLMHKEEDQFSLLHETEGETVFNEEHAYEVLDAVGDLQEGGYTVLNNIPVSDEGRPLFEHRFNQRARLIEKEPGFAAIRVLRPLKHDTYVILTMWKDEQSFKNWQESKAYDKAHQKRGTSEGVDQQKSIFPRPSYVTNYRVVEA</sequence>
<keyword evidence="2" id="KW-0560">Oxidoreductase</keyword>
<dbReference type="PANTHER" id="PTHR34474:SF2">
    <property type="entry name" value="SIGNAL TRANSDUCTION PROTEIN TRAP"/>
    <property type="match status" value="1"/>
</dbReference>
<evidence type="ECO:0000259" key="1">
    <source>
        <dbReference type="PROSITE" id="PS51725"/>
    </source>
</evidence>
<dbReference type="GO" id="GO:0004497">
    <property type="term" value="F:monooxygenase activity"/>
    <property type="evidence" value="ECO:0007669"/>
    <property type="project" value="UniProtKB-KW"/>
</dbReference>
<protein>
    <submittedName>
        <fullName evidence="2">Heme-degrading monooxygenase HmoA</fullName>
    </submittedName>
</protein>
<reference evidence="2 3" key="1">
    <citation type="submission" date="2021-01" db="EMBL/GenBank/DDBJ databases">
        <title>Genomic Encyclopedia of Type Strains, Phase IV (KMG-IV): sequencing the most valuable type-strain genomes for metagenomic binning, comparative biology and taxonomic classification.</title>
        <authorList>
            <person name="Goeker M."/>
        </authorList>
    </citation>
    <scope>NUCLEOTIDE SEQUENCE [LARGE SCALE GENOMIC DNA]</scope>
    <source>
        <strain evidence="2 3">DSM 104297</strain>
    </source>
</reference>
<comment type="caution">
    <text evidence="2">The sequence shown here is derived from an EMBL/GenBank/DDBJ whole genome shotgun (WGS) entry which is preliminary data.</text>
</comment>
<organism evidence="2 3">
    <name type="scientific">Priestia iocasae</name>
    <dbReference type="NCBI Taxonomy" id="2291674"/>
    <lineage>
        <taxon>Bacteria</taxon>
        <taxon>Bacillati</taxon>
        <taxon>Bacillota</taxon>
        <taxon>Bacilli</taxon>
        <taxon>Bacillales</taxon>
        <taxon>Bacillaceae</taxon>
        <taxon>Priestia</taxon>
    </lineage>
</organism>
<dbReference type="PANTHER" id="PTHR34474">
    <property type="entry name" value="SIGNAL TRANSDUCTION PROTEIN TRAP"/>
    <property type="match status" value="1"/>
</dbReference>
<keyword evidence="2" id="KW-0503">Monooxygenase</keyword>